<evidence type="ECO:0000259" key="2">
    <source>
        <dbReference type="Pfam" id="PF08327"/>
    </source>
</evidence>
<accession>A0A0M0F7J1</accession>
<dbReference type="InterPro" id="IPR013538">
    <property type="entry name" value="ASHA1/2-like_C"/>
</dbReference>
<evidence type="ECO:0000313" key="4">
    <source>
        <dbReference type="Proteomes" id="UP000037387"/>
    </source>
</evidence>
<reference evidence="3 4" key="1">
    <citation type="journal article" date="2015" name="Sci. Rep.">
        <title>Functional and structural properties of a novel cellulosome-like multienzyme complex: efficient glycoside hydrolysis of water-insoluble 7-xylosyl-10-deacetylpaclitaxel.</title>
        <authorList>
            <person name="Dou T.Y."/>
            <person name="Luan H.W."/>
            <person name="Ge G.B."/>
            <person name="Dong M.M."/>
            <person name="Zou H.F."/>
            <person name="He Y.Q."/>
            <person name="Cui P."/>
            <person name="Wang J.Y."/>
            <person name="Hao D.C."/>
            <person name="Yang S.L."/>
            <person name="Yang L."/>
        </authorList>
    </citation>
    <scope>NUCLEOTIDE SEQUENCE [LARGE SCALE GENOMIC DNA]</scope>
    <source>
        <strain evidence="3 4">F16</strain>
    </source>
</reference>
<feature type="domain" description="Activator of Hsp90 ATPase homologue 1/2-like C-terminal" evidence="2">
    <location>
        <begin position="20"/>
        <end position="139"/>
    </location>
</feature>
<dbReference type="InterPro" id="IPR023393">
    <property type="entry name" value="START-like_dom_sf"/>
</dbReference>
<dbReference type="Proteomes" id="UP000037387">
    <property type="component" value="Unassembled WGS sequence"/>
</dbReference>
<protein>
    <recommendedName>
        <fullName evidence="2">Activator of Hsp90 ATPase homologue 1/2-like C-terminal domain-containing protein</fullName>
    </recommendedName>
</protein>
<dbReference type="Gene3D" id="3.30.530.20">
    <property type="match status" value="1"/>
</dbReference>
<dbReference type="Pfam" id="PF08327">
    <property type="entry name" value="AHSA1"/>
    <property type="match status" value="1"/>
</dbReference>
<evidence type="ECO:0000256" key="1">
    <source>
        <dbReference type="ARBA" id="ARBA00006817"/>
    </source>
</evidence>
<sequence length="142" mass="15941">MSDPTLTDHSTTAEIHVARPPQVVWAELMHPSARWMLGMNVETDFMPGSPVTFEGHYMGREFADWGTVVAVERPRLLHFTHFSPTMGLPDVPENYHDIAITLEPDDSGTRVRVVERNIETADRAERAHALWTKALATLAGHD</sequence>
<dbReference type="AlphaFoldDB" id="A0A0M0F7J1"/>
<dbReference type="CDD" id="cd07814">
    <property type="entry name" value="SRPBCC_CalC_Aha1-like"/>
    <property type="match status" value="1"/>
</dbReference>
<comment type="caution">
    <text evidence="3">The sequence shown here is derived from an EMBL/GenBank/DDBJ whole genome shotgun (WGS) entry which is preliminary data.</text>
</comment>
<dbReference type="SUPFAM" id="SSF55961">
    <property type="entry name" value="Bet v1-like"/>
    <property type="match status" value="1"/>
</dbReference>
<keyword evidence="4" id="KW-1185">Reference proteome</keyword>
<name>A0A0M0F7J1_CELCE</name>
<gene>
    <name evidence="3" type="ORF">M768_11370</name>
</gene>
<dbReference type="EMBL" id="ATNL01000008">
    <property type="protein sequence ID" value="KON73534.1"/>
    <property type="molecule type" value="Genomic_DNA"/>
</dbReference>
<dbReference type="RefSeq" id="WP_047231087.1">
    <property type="nucleotide sequence ID" value="NZ_KQ435290.1"/>
</dbReference>
<comment type="similarity">
    <text evidence="1">Belongs to the AHA1 family.</text>
</comment>
<evidence type="ECO:0000313" key="3">
    <source>
        <dbReference type="EMBL" id="KON73534.1"/>
    </source>
</evidence>
<proteinExistence type="inferred from homology"/>
<organism evidence="3 4">
    <name type="scientific">Cellulosimicrobium cellulans F16</name>
    <dbReference type="NCBI Taxonomy" id="1350482"/>
    <lineage>
        <taxon>Bacteria</taxon>
        <taxon>Bacillati</taxon>
        <taxon>Actinomycetota</taxon>
        <taxon>Actinomycetes</taxon>
        <taxon>Micrococcales</taxon>
        <taxon>Promicromonosporaceae</taxon>
        <taxon>Cellulosimicrobium</taxon>
    </lineage>
</organism>